<dbReference type="InterPro" id="IPR055834">
    <property type="entry name" value="DUF7411"/>
</dbReference>
<dbReference type="SUPFAM" id="SSF52402">
    <property type="entry name" value="Adenine nucleotide alpha hydrolases-like"/>
    <property type="match status" value="1"/>
</dbReference>
<dbReference type="AlphaFoldDB" id="A0A644U1L1"/>
<dbReference type="Pfam" id="PF24167">
    <property type="entry name" value="DUF7411"/>
    <property type="match status" value="1"/>
</dbReference>
<accession>A0A644U1L1</accession>
<gene>
    <name evidence="1" type="ORF">SDC9_18362</name>
</gene>
<organism evidence="1">
    <name type="scientific">bioreactor metagenome</name>
    <dbReference type="NCBI Taxonomy" id="1076179"/>
    <lineage>
        <taxon>unclassified sequences</taxon>
        <taxon>metagenomes</taxon>
        <taxon>ecological metagenomes</taxon>
    </lineage>
</organism>
<name>A0A644U1L1_9ZZZZ</name>
<dbReference type="NCBIfam" id="NF011155">
    <property type="entry name" value="PRK14561.1"/>
    <property type="match status" value="1"/>
</dbReference>
<dbReference type="EMBL" id="VSSQ01000067">
    <property type="protein sequence ID" value="MPL72577.1"/>
    <property type="molecule type" value="Genomic_DNA"/>
</dbReference>
<proteinExistence type="predicted"/>
<reference evidence="1" key="1">
    <citation type="submission" date="2019-08" db="EMBL/GenBank/DDBJ databases">
        <authorList>
            <person name="Kucharzyk K."/>
            <person name="Murdoch R.W."/>
            <person name="Higgins S."/>
            <person name="Loffler F."/>
        </authorList>
    </citation>
    <scope>NUCLEOTIDE SEQUENCE</scope>
</reference>
<evidence type="ECO:0000313" key="1">
    <source>
        <dbReference type="EMBL" id="MPL72577.1"/>
    </source>
</evidence>
<comment type="caution">
    <text evidence="1">The sequence shown here is derived from an EMBL/GenBank/DDBJ whole genome shotgun (WGS) entry which is preliminary data.</text>
</comment>
<dbReference type="Gene3D" id="3.40.50.620">
    <property type="entry name" value="HUPs"/>
    <property type="match status" value="1"/>
</dbReference>
<sequence>MKAGVLYSGGKDSSLAAVLLSRDYDVELLTFVFDETRDVPSIKAAAKETGFPWKKLVFAPGFLDEVVDQIVHDGHPANAINEIHRRSLCAAAQEYEVVADGTRRDDRVPMRTQSEVQSLEMKYGVSYIRPLLGIGKTEIIRLAEKFFEIAYGETGTIPNGDFENEIRSEMTRRGIDFTSLFPKNHEQSLIIKKKMVNEP</sequence>
<evidence type="ECO:0008006" key="2">
    <source>
        <dbReference type="Google" id="ProtNLM"/>
    </source>
</evidence>
<protein>
    <recommendedName>
        <fullName evidence="2">Asparagine synthetase domain-containing protein</fullName>
    </recommendedName>
</protein>
<dbReference type="InterPro" id="IPR014729">
    <property type="entry name" value="Rossmann-like_a/b/a_fold"/>
</dbReference>